<evidence type="ECO:0000259" key="1">
    <source>
        <dbReference type="PROSITE" id="PS50983"/>
    </source>
</evidence>
<proteinExistence type="predicted"/>
<dbReference type="PROSITE" id="PS50983">
    <property type="entry name" value="FE_B12_PBP"/>
    <property type="match status" value="1"/>
</dbReference>
<dbReference type="InterPro" id="IPR050902">
    <property type="entry name" value="ABC_Transporter_SBP"/>
</dbReference>
<dbReference type="Pfam" id="PF01497">
    <property type="entry name" value="Peripla_BP_2"/>
    <property type="match status" value="1"/>
</dbReference>
<dbReference type="RefSeq" id="WP_133516978.1">
    <property type="nucleotide sequence ID" value="NZ_JAHDUW010000005.1"/>
</dbReference>
<accession>A0A484F773</accession>
<dbReference type="AlphaFoldDB" id="A0A484F773"/>
<reference evidence="2 3" key="1">
    <citation type="submission" date="2019-03" db="EMBL/GenBank/DDBJ databases">
        <title>Genomic Encyclopedia of Type Strains, Phase IV (KMG-IV): sequencing the most valuable type-strain genomes for metagenomic binning, comparative biology and taxonomic classification.</title>
        <authorList>
            <person name="Goeker M."/>
        </authorList>
    </citation>
    <scope>NUCLEOTIDE SEQUENCE [LARGE SCALE GENOMIC DNA]</scope>
    <source>
        <strain evidence="2 3">DSM 13328</strain>
    </source>
</reference>
<dbReference type="CDD" id="cd01147">
    <property type="entry name" value="HemV-2"/>
    <property type="match status" value="1"/>
</dbReference>
<dbReference type="PANTHER" id="PTHR30535">
    <property type="entry name" value="VITAMIN B12-BINDING PROTEIN"/>
    <property type="match status" value="1"/>
</dbReference>
<comment type="caution">
    <text evidence="2">The sequence shown here is derived from an EMBL/GenBank/DDBJ whole genome shotgun (WGS) entry which is preliminary data.</text>
</comment>
<dbReference type="SUPFAM" id="SSF53807">
    <property type="entry name" value="Helical backbone' metal receptor"/>
    <property type="match status" value="1"/>
</dbReference>
<dbReference type="PROSITE" id="PS51257">
    <property type="entry name" value="PROKAR_LIPOPROTEIN"/>
    <property type="match status" value="1"/>
</dbReference>
<organism evidence="2 3">
    <name type="scientific">Methanimicrococcus blatticola</name>
    <dbReference type="NCBI Taxonomy" id="91560"/>
    <lineage>
        <taxon>Archaea</taxon>
        <taxon>Methanobacteriati</taxon>
        <taxon>Methanobacteriota</taxon>
        <taxon>Stenosarchaea group</taxon>
        <taxon>Methanomicrobia</taxon>
        <taxon>Methanosarcinales</taxon>
        <taxon>Methanosarcinaceae</taxon>
        <taxon>Methanimicrococcus</taxon>
    </lineage>
</organism>
<name>A0A484F773_9EURY</name>
<dbReference type="InterPro" id="IPR002491">
    <property type="entry name" value="ABC_transptr_periplasmic_BD"/>
</dbReference>
<dbReference type="PANTHER" id="PTHR30535:SF34">
    <property type="entry name" value="MOLYBDATE-BINDING PROTEIN MOLA"/>
    <property type="match status" value="1"/>
</dbReference>
<sequence>MRKNNKLYIKSILLMTAMILSVTLSGCIGDLTNDESDKEMITITDAFGRTVTLPDNPEKIAVSGSGSMRYFVYMEISDRAVAVDYQDSSSFVMTKDNRPYSIAHPEIRDNPMLGTAKGAIDAERLLAANPDVLFISAYGPEDIASADQIQEKTGIPVVLFYVGNYVTEKEQIDTTLRMLGKIFHKDQRAEDLISYFDGIIVDLQNRIKDVPTPDKTVYIGGISYNGAHGLNGSDPTYLPFTVLKANNVATEMLNGTAKTGYVAVSKEKILEWDPDVIFVDLGTQSAAGGGALVELKNDVSYKELTAVKKGEIYTVNPHTSMNVNHETSLANCYFVGKILYPEQFADIEPAEKADEIYTFVVGKPVFDVLNSNVGNIAYTKADLTK</sequence>
<keyword evidence="3" id="KW-1185">Reference proteome</keyword>
<dbReference type="EMBL" id="SNYS01000006">
    <property type="protein sequence ID" value="TDQ70163.1"/>
    <property type="molecule type" value="Genomic_DNA"/>
</dbReference>
<protein>
    <submittedName>
        <fullName evidence="2">Iron complex transport system substrate-binding protein</fullName>
    </submittedName>
</protein>
<gene>
    <name evidence="2" type="ORF">C7391_0502</name>
</gene>
<dbReference type="Gene3D" id="3.40.50.1980">
    <property type="entry name" value="Nitrogenase molybdenum iron protein domain"/>
    <property type="match status" value="2"/>
</dbReference>
<dbReference type="Proteomes" id="UP000294855">
    <property type="component" value="Unassembled WGS sequence"/>
</dbReference>
<evidence type="ECO:0000313" key="3">
    <source>
        <dbReference type="Proteomes" id="UP000294855"/>
    </source>
</evidence>
<evidence type="ECO:0000313" key="2">
    <source>
        <dbReference type="EMBL" id="TDQ70163.1"/>
    </source>
</evidence>
<dbReference type="OrthoDB" id="24039at2157"/>
<feature type="domain" description="Fe/B12 periplasmic-binding" evidence="1">
    <location>
        <begin position="59"/>
        <end position="343"/>
    </location>
</feature>